<feature type="transmembrane region" description="Helical" evidence="5">
    <location>
        <begin position="115"/>
        <end position="136"/>
    </location>
</feature>
<feature type="transmembrane region" description="Helical" evidence="5">
    <location>
        <begin position="157"/>
        <end position="177"/>
    </location>
</feature>
<dbReference type="PANTHER" id="PTHR43826">
    <property type="entry name" value="GLUCOSE-6-PHOSPHATE EXCHANGER SLC37A4"/>
    <property type="match status" value="1"/>
</dbReference>
<evidence type="ECO:0000256" key="2">
    <source>
        <dbReference type="ARBA" id="ARBA00022692"/>
    </source>
</evidence>
<sequence>MMKKTISAEAMPMAVPSSANLSRYLQLALLVLAAGAIYPMLYLRQVYQSTMLEALAISNSELGYLYSILGSAFLVSYLPSGWLADRISPRYLISFSLLGTGVLGLWYAQLPGFQALLAIFCGFGITTGLTFWASLIKRVNMLAGEAEQGRFFGVLDGGRGLVEALLATVAIALFAYVTETRGERNAEGLQLVIHLYAACCIVLGVVLMMLRDPQGAQGERAASGKGNLLEDLRTLARIPELWLVTAIVFCGYHFFWATYSFSAYLQEGGFGLSATMAGLITTIKLWMRPVGGIGGGWLGDRFSKTGVLTWAMLLSALGMLGLVLLPSLHVLSVLVFLVIFIGLMTYAIRGLYWAILDDCHIPLRVTGLAIGIISLVGYSPDVFLPLLNGWITDRFPGFVGYQIYFSYVVAVGLLGVVATLILKKRIDKRARQA</sequence>
<dbReference type="GO" id="GO:0061513">
    <property type="term" value="F:glucose 6-phosphate:phosphate antiporter activity"/>
    <property type="evidence" value="ECO:0007669"/>
    <property type="project" value="TreeGrafter"/>
</dbReference>
<feature type="transmembrane region" description="Helical" evidence="5">
    <location>
        <begin position="91"/>
        <end position="109"/>
    </location>
</feature>
<dbReference type="CDD" id="cd06174">
    <property type="entry name" value="MFS"/>
    <property type="match status" value="1"/>
</dbReference>
<feature type="transmembrane region" description="Helical" evidence="5">
    <location>
        <begin position="307"/>
        <end position="325"/>
    </location>
</feature>
<feature type="transmembrane region" description="Helical" evidence="5">
    <location>
        <begin position="361"/>
        <end position="379"/>
    </location>
</feature>
<evidence type="ECO:0000256" key="5">
    <source>
        <dbReference type="SAM" id="Phobius"/>
    </source>
</evidence>
<keyword evidence="4 5" id="KW-0472">Membrane</keyword>
<dbReference type="PANTHER" id="PTHR43826:SF3">
    <property type="entry name" value="GLUCOSE-6-PHOSPHATE EXCHANGER SLC37A4"/>
    <property type="match status" value="1"/>
</dbReference>
<dbReference type="PROSITE" id="PS50850">
    <property type="entry name" value="MFS"/>
    <property type="match status" value="1"/>
</dbReference>
<evidence type="ECO:0000256" key="4">
    <source>
        <dbReference type="ARBA" id="ARBA00023136"/>
    </source>
</evidence>
<feature type="domain" description="Major facilitator superfamily (MFS) profile" evidence="6">
    <location>
        <begin position="23"/>
        <end position="427"/>
    </location>
</feature>
<comment type="subcellular location">
    <subcellularLocation>
        <location evidence="1">Endomembrane system</location>
        <topology evidence="1">Multi-pass membrane protein</topology>
    </subcellularLocation>
</comment>
<protein>
    <submittedName>
        <fullName evidence="7">MFS transporter</fullName>
    </submittedName>
</protein>
<name>A0A1A9KIM3_9PSED</name>
<dbReference type="AlphaFoldDB" id="A0A1A9KIM3"/>
<organism evidence="7 8">
    <name type="scientific">Pseudomonas citronellolis</name>
    <dbReference type="NCBI Taxonomy" id="53408"/>
    <lineage>
        <taxon>Bacteria</taxon>
        <taxon>Pseudomonadati</taxon>
        <taxon>Pseudomonadota</taxon>
        <taxon>Gammaproteobacteria</taxon>
        <taxon>Pseudomonadales</taxon>
        <taxon>Pseudomonadaceae</taxon>
        <taxon>Pseudomonas</taxon>
    </lineage>
</organism>
<keyword evidence="2 5" id="KW-0812">Transmembrane</keyword>
<dbReference type="GO" id="GO:0035435">
    <property type="term" value="P:phosphate ion transmembrane transport"/>
    <property type="evidence" value="ECO:0007669"/>
    <property type="project" value="TreeGrafter"/>
</dbReference>
<evidence type="ECO:0000259" key="6">
    <source>
        <dbReference type="PROSITE" id="PS50850"/>
    </source>
</evidence>
<feature type="transmembrane region" description="Helical" evidence="5">
    <location>
        <begin position="189"/>
        <end position="210"/>
    </location>
</feature>
<gene>
    <name evidence="7" type="ORF">A9C11_26550</name>
</gene>
<evidence type="ECO:0000256" key="3">
    <source>
        <dbReference type="ARBA" id="ARBA00022989"/>
    </source>
</evidence>
<dbReference type="InterPro" id="IPR036259">
    <property type="entry name" value="MFS_trans_sf"/>
</dbReference>
<dbReference type="InterPro" id="IPR051337">
    <property type="entry name" value="OPA_Antiporter"/>
</dbReference>
<dbReference type="Pfam" id="PF07690">
    <property type="entry name" value="MFS_1"/>
    <property type="match status" value="1"/>
</dbReference>
<dbReference type="Gene3D" id="1.20.1250.20">
    <property type="entry name" value="MFS general substrate transporter like domains"/>
    <property type="match status" value="2"/>
</dbReference>
<evidence type="ECO:0000313" key="8">
    <source>
        <dbReference type="Proteomes" id="UP000077748"/>
    </source>
</evidence>
<evidence type="ECO:0000313" key="7">
    <source>
        <dbReference type="EMBL" id="ANI17329.1"/>
    </source>
</evidence>
<dbReference type="InterPro" id="IPR020846">
    <property type="entry name" value="MFS_dom"/>
</dbReference>
<dbReference type="GO" id="GO:0016020">
    <property type="term" value="C:membrane"/>
    <property type="evidence" value="ECO:0007669"/>
    <property type="project" value="UniProtKB-ARBA"/>
</dbReference>
<feature type="transmembrane region" description="Helical" evidence="5">
    <location>
        <begin position="241"/>
        <end position="262"/>
    </location>
</feature>
<feature type="transmembrane region" description="Helical" evidence="5">
    <location>
        <begin position="21"/>
        <end position="43"/>
    </location>
</feature>
<accession>A0A1A9KIM3</accession>
<feature type="transmembrane region" description="Helical" evidence="5">
    <location>
        <begin position="331"/>
        <end position="349"/>
    </location>
</feature>
<dbReference type="EMBL" id="CP015878">
    <property type="protein sequence ID" value="ANI17329.1"/>
    <property type="molecule type" value="Genomic_DNA"/>
</dbReference>
<dbReference type="Proteomes" id="UP000077748">
    <property type="component" value="Chromosome"/>
</dbReference>
<dbReference type="GO" id="GO:0012505">
    <property type="term" value="C:endomembrane system"/>
    <property type="evidence" value="ECO:0007669"/>
    <property type="project" value="UniProtKB-SubCell"/>
</dbReference>
<feature type="transmembrane region" description="Helical" evidence="5">
    <location>
        <begin position="399"/>
        <end position="422"/>
    </location>
</feature>
<dbReference type="InterPro" id="IPR011701">
    <property type="entry name" value="MFS"/>
</dbReference>
<proteinExistence type="predicted"/>
<feature type="transmembrane region" description="Helical" evidence="5">
    <location>
        <begin position="63"/>
        <end position="84"/>
    </location>
</feature>
<evidence type="ECO:0000256" key="1">
    <source>
        <dbReference type="ARBA" id="ARBA00004127"/>
    </source>
</evidence>
<dbReference type="SUPFAM" id="SSF103473">
    <property type="entry name" value="MFS general substrate transporter"/>
    <property type="match status" value="1"/>
</dbReference>
<keyword evidence="3 5" id="KW-1133">Transmembrane helix</keyword>
<reference evidence="7 8" key="1">
    <citation type="submission" date="2016-05" db="EMBL/GenBank/DDBJ databases">
        <title>Genome Sequence of Pseudomonas citronellolis Strain SJTE-3, an Estrogens and Persistent Organic Pollutants degradation strain.</title>
        <authorList>
            <person name="Liang R."/>
        </authorList>
    </citation>
    <scope>NUCLEOTIDE SEQUENCE [LARGE SCALE GENOMIC DNA]</scope>
    <source>
        <strain evidence="7 8">SJTE-3</strain>
    </source>
</reference>